<dbReference type="GO" id="GO:0005886">
    <property type="term" value="C:plasma membrane"/>
    <property type="evidence" value="ECO:0007669"/>
    <property type="project" value="TreeGrafter"/>
</dbReference>
<proteinExistence type="predicted"/>
<dbReference type="PANTHER" id="PTHR45138">
    <property type="entry name" value="REGULATORY COMPONENTS OF SENSORY TRANSDUCTION SYSTEM"/>
    <property type="match status" value="1"/>
</dbReference>
<dbReference type="Pfam" id="PF00672">
    <property type="entry name" value="HAMP"/>
    <property type="match status" value="1"/>
</dbReference>
<evidence type="ECO:0000259" key="3">
    <source>
        <dbReference type="PROSITE" id="PS50887"/>
    </source>
</evidence>
<dbReference type="Pfam" id="PF00990">
    <property type="entry name" value="GGDEF"/>
    <property type="match status" value="1"/>
</dbReference>
<evidence type="ECO:0000259" key="2">
    <source>
        <dbReference type="PROSITE" id="PS50885"/>
    </source>
</evidence>
<dbReference type="PANTHER" id="PTHR45138:SF9">
    <property type="entry name" value="DIGUANYLATE CYCLASE DGCM-RELATED"/>
    <property type="match status" value="1"/>
</dbReference>
<dbReference type="Proteomes" id="UP000441455">
    <property type="component" value="Unassembled WGS sequence"/>
</dbReference>
<dbReference type="CDD" id="cd01949">
    <property type="entry name" value="GGDEF"/>
    <property type="match status" value="1"/>
</dbReference>
<accession>A0A6N7VVN9</accession>
<keyword evidence="1" id="KW-0812">Transmembrane</keyword>
<dbReference type="CDD" id="cd06225">
    <property type="entry name" value="HAMP"/>
    <property type="match status" value="1"/>
</dbReference>
<dbReference type="GO" id="GO:0007165">
    <property type="term" value="P:signal transduction"/>
    <property type="evidence" value="ECO:0007669"/>
    <property type="project" value="InterPro"/>
</dbReference>
<dbReference type="OrthoDB" id="9805474at2"/>
<dbReference type="AlphaFoldDB" id="A0A6N7VVN9"/>
<dbReference type="Gene3D" id="3.30.450.20">
    <property type="entry name" value="PAS domain"/>
    <property type="match status" value="2"/>
</dbReference>
<comment type="caution">
    <text evidence="4">The sequence shown here is derived from an EMBL/GenBank/DDBJ whole genome shotgun (WGS) entry which is preliminary data.</text>
</comment>
<dbReference type="Gene3D" id="3.30.70.270">
    <property type="match status" value="1"/>
</dbReference>
<dbReference type="PROSITE" id="PS50885">
    <property type="entry name" value="HAMP"/>
    <property type="match status" value="1"/>
</dbReference>
<dbReference type="GO" id="GO:0052621">
    <property type="term" value="F:diguanylate cyclase activity"/>
    <property type="evidence" value="ECO:0007669"/>
    <property type="project" value="TreeGrafter"/>
</dbReference>
<dbReference type="SMART" id="SM00304">
    <property type="entry name" value="HAMP"/>
    <property type="match status" value="1"/>
</dbReference>
<feature type="transmembrane region" description="Helical" evidence="1">
    <location>
        <begin position="331"/>
        <end position="354"/>
    </location>
</feature>
<dbReference type="InterPro" id="IPR043128">
    <property type="entry name" value="Rev_trsase/Diguanyl_cyclase"/>
</dbReference>
<feature type="transmembrane region" description="Helical" evidence="1">
    <location>
        <begin position="27"/>
        <end position="47"/>
    </location>
</feature>
<dbReference type="EMBL" id="VULN01000001">
    <property type="protein sequence ID" value="MSS81105.1"/>
    <property type="molecule type" value="Genomic_DNA"/>
</dbReference>
<dbReference type="GO" id="GO:0043709">
    <property type="term" value="P:cell adhesion involved in single-species biofilm formation"/>
    <property type="evidence" value="ECO:0007669"/>
    <property type="project" value="TreeGrafter"/>
</dbReference>
<dbReference type="InterPro" id="IPR029787">
    <property type="entry name" value="Nucleotide_cyclase"/>
</dbReference>
<name>A0A6N7VVN9_ACIFE</name>
<reference evidence="4 5" key="1">
    <citation type="submission" date="2019-08" db="EMBL/GenBank/DDBJ databases">
        <title>In-depth cultivation of the pig gut microbiome towards novel bacterial diversity and tailored functional studies.</title>
        <authorList>
            <person name="Wylensek D."/>
            <person name="Hitch T.C.A."/>
            <person name="Clavel T."/>
        </authorList>
    </citation>
    <scope>NUCLEOTIDE SEQUENCE [LARGE SCALE GENOMIC DNA]</scope>
    <source>
        <strain evidence="4 5">WCA-389-WT-5B</strain>
    </source>
</reference>
<dbReference type="InterPro" id="IPR000160">
    <property type="entry name" value="GGDEF_dom"/>
</dbReference>
<protein>
    <submittedName>
        <fullName evidence="4">Diguanylate cyclase</fullName>
    </submittedName>
</protein>
<evidence type="ECO:0000256" key="1">
    <source>
        <dbReference type="SAM" id="Phobius"/>
    </source>
</evidence>
<dbReference type="CDD" id="cd12912">
    <property type="entry name" value="PDC2_MCP_like"/>
    <property type="match status" value="1"/>
</dbReference>
<feature type="domain" description="GGDEF" evidence="3">
    <location>
        <begin position="445"/>
        <end position="575"/>
    </location>
</feature>
<dbReference type="NCBIfam" id="TIGR00254">
    <property type="entry name" value="GGDEF"/>
    <property type="match status" value="1"/>
</dbReference>
<dbReference type="SUPFAM" id="SSF55073">
    <property type="entry name" value="Nucleotide cyclase"/>
    <property type="match status" value="1"/>
</dbReference>
<dbReference type="Gene3D" id="6.10.340.10">
    <property type="match status" value="1"/>
</dbReference>
<feature type="domain" description="HAMP" evidence="2">
    <location>
        <begin position="355"/>
        <end position="407"/>
    </location>
</feature>
<dbReference type="SUPFAM" id="SSF158472">
    <property type="entry name" value="HAMP domain-like"/>
    <property type="match status" value="1"/>
</dbReference>
<dbReference type="PROSITE" id="PS50887">
    <property type="entry name" value="GGDEF"/>
    <property type="match status" value="1"/>
</dbReference>
<dbReference type="GO" id="GO:1902201">
    <property type="term" value="P:negative regulation of bacterial-type flagellum-dependent cell motility"/>
    <property type="evidence" value="ECO:0007669"/>
    <property type="project" value="TreeGrafter"/>
</dbReference>
<dbReference type="SMART" id="SM00267">
    <property type="entry name" value="GGDEF"/>
    <property type="match status" value="1"/>
</dbReference>
<keyword evidence="1" id="KW-1133">Transmembrane helix</keyword>
<gene>
    <name evidence="4" type="ORF">FX155_00485</name>
</gene>
<sequence length="575" mass="66007">MQPFSWLRGGYFFRGVSVMAKIRSLRLQLTIVIVAITVVLTLIMGMMNIRSINIYSTEVANTGLNWQTQKTAGSLNRMLIRTQDAVDFIAGTVQQDFTTISQVQDPDFREDRKERIRRRFEAAAATIPIIDGFYIHFNEDLIQASDGFWYKRKNDQPVFEEQPFSHPRKSSNPMLEEMYRWYYGPLESLSPQWIPPYRNREGGPLLISYVKPVFVNRRCVALVGIDIRMVNLVDQVKNVRIYDSGYALLFSDTGVLYYHPNYAKGTQITTLKDFGLDHSPDVFRQHDTGSRTIPVSYQGEKKQLAFTTLANGMKLGVVAPGNEIYAFQKEAIYRAFFLLLLFAIITSAIAIYLANRILRPLEEINEAASRMGRGNYDVPIKESSRDEIGLLAKNMNRTMDLMKIMVRDLKTEAFQDKLTGVKNVSAFEKQVLELNREISDPLNHLAFGLVMVDLNGLKGVNDTYGHEKGNVVIQLTSKTICQLYQHSPVYRIGGDEFLVLLRHGDYANREALWQQLLPYLRKRDYTLEKPWEQISFSAGHAEYLPGTDTSFEEVFRRADEAMYQLKRSIERDAAR</sequence>
<organism evidence="4 5">
    <name type="scientific">Acidaminococcus fermentans</name>
    <dbReference type="NCBI Taxonomy" id="905"/>
    <lineage>
        <taxon>Bacteria</taxon>
        <taxon>Bacillati</taxon>
        <taxon>Bacillota</taxon>
        <taxon>Negativicutes</taxon>
        <taxon>Acidaminococcales</taxon>
        <taxon>Acidaminococcaceae</taxon>
        <taxon>Acidaminococcus</taxon>
    </lineage>
</organism>
<dbReference type="InterPro" id="IPR050469">
    <property type="entry name" value="Diguanylate_Cyclase"/>
</dbReference>
<dbReference type="InterPro" id="IPR003660">
    <property type="entry name" value="HAMP_dom"/>
</dbReference>
<keyword evidence="1" id="KW-0472">Membrane</keyword>
<evidence type="ECO:0000313" key="4">
    <source>
        <dbReference type="EMBL" id="MSS81105.1"/>
    </source>
</evidence>
<evidence type="ECO:0000313" key="5">
    <source>
        <dbReference type="Proteomes" id="UP000441455"/>
    </source>
</evidence>
<dbReference type="CDD" id="cd12913">
    <property type="entry name" value="PDC1_MCP_like"/>
    <property type="match status" value="1"/>
</dbReference>